<feature type="region of interest" description="Disordered" evidence="1">
    <location>
        <begin position="169"/>
        <end position="220"/>
    </location>
</feature>
<evidence type="ECO:0000313" key="3">
    <source>
        <dbReference type="Proteomes" id="UP000796761"/>
    </source>
</evidence>
<keyword evidence="3" id="KW-1185">Reference proteome</keyword>
<dbReference type="OrthoDB" id="9950135at2759"/>
<accession>A0A8K1FZI9</accession>
<dbReference type="PANTHER" id="PTHR46171:SF1">
    <property type="entry name" value="E3 UBIQUITIN-PROTEIN LIGASE RNF38"/>
    <property type="match status" value="1"/>
</dbReference>
<sequence length="472" mass="52513">MVWRGVLFASPPVHHQRARRDRLSRHSSVSQDENFHHLSYEQQKAIEESQAFNPPNRSHRMLHSASHSPQQNTVMVDIHDQDFLHEQIQNPAEVGKYLKEKYHDDSKGEKIIAVSWALAYAYCTLLDTVGQQTEAGEQGYKPTATPVTQAAANTPVMKPAAKLEPEFELAAKPDSKPKPLAVAPAKKHTHKTDQPVDDDDPGEGPSPKSEAKASGTGSEANIDTFSLTDLRGLRKDYRRQRDKSIISWLVRLWDAAGEATILDGTEVRHLGSLSLDPVIDQEMMREATPSSLWGNTAAEVFEKGKEIIQILLEASFTIKKNKVKGPAREIQFLGVKWQDGQYQIPTDVINKITAIQIETPLYLVTCKKNDFHWGPEQQQAFAQIKQEIAHAVALGPVRMGPDVKNVLYSAAGNNGLFWSLYEKVPGMNQKWKAAVWSPTRQVAKATEGDGGSSQLAELKAVQLALDIAEREK</sequence>
<dbReference type="GO" id="GO:0016567">
    <property type="term" value="P:protein ubiquitination"/>
    <property type="evidence" value="ECO:0007669"/>
    <property type="project" value="TreeGrafter"/>
</dbReference>
<dbReference type="PANTHER" id="PTHR46171">
    <property type="entry name" value="GH10160P"/>
    <property type="match status" value="1"/>
</dbReference>
<dbReference type="Gene3D" id="3.30.70.270">
    <property type="match status" value="1"/>
</dbReference>
<name>A0A8K1FZI9_9PASS</name>
<evidence type="ECO:0000256" key="1">
    <source>
        <dbReference type="SAM" id="MobiDB-lite"/>
    </source>
</evidence>
<dbReference type="SUPFAM" id="SSF56672">
    <property type="entry name" value="DNA/RNA polymerases"/>
    <property type="match status" value="1"/>
</dbReference>
<dbReference type="AlphaFoldDB" id="A0A8K1FZI9"/>
<protein>
    <submittedName>
        <fullName evidence="2">Uncharacterized protein</fullName>
    </submittedName>
</protein>
<gene>
    <name evidence="2" type="ORF">HGM15179_018168</name>
</gene>
<evidence type="ECO:0000313" key="2">
    <source>
        <dbReference type="EMBL" id="TRZ08938.1"/>
    </source>
</evidence>
<reference evidence="2" key="1">
    <citation type="submission" date="2019-04" db="EMBL/GenBank/DDBJ databases">
        <title>Genome assembly of Zosterops borbonicus 15179.</title>
        <authorList>
            <person name="Leroy T."/>
            <person name="Anselmetti Y."/>
            <person name="Tilak M.-K."/>
            <person name="Nabholz B."/>
        </authorList>
    </citation>
    <scope>NUCLEOTIDE SEQUENCE</scope>
    <source>
        <strain evidence="2">HGM_15179</strain>
        <tissue evidence="2">Muscle</tissue>
    </source>
</reference>
<dbReference type="Proteomes" id="UP000796761">
    <property type="component" value="Unassembled WGS sequence"/>
</dbReference>
<proteinExistence type="predicted"/>
<organism evidence="2 3">
    <name type="scientific">Zosterops borbonicus</name>
    <dbReference type="NCBI Taxonomy" id="364589"/>
    <lineage>
        <taxon>Eukaryota</taxon>
        <taxon>Metazoa</taxon>
        <taxon>Chordata</taxon>
        <taxon>Craniata</taxon>
        <taxon>Vertebrata</taxon>
        <taxon>Euteleostomi</taxon>
        <taxon>Archelosauria</taxon>
        <taxon>Archosauria</taxon>
        <taxon>Dinosauria</taxon>
        <taxon>Saurischia</taxon>
        <taxon>Theropoda</taxon>
        <taxon>Coelurosauria</taxon>
        <taxon>Aves</taxon>
        <taxon>Neognathae</taxon>
        <taxon>Neoaves</taxon>
        <taxon>Telluraves</taxon>
        <taxon>Australaves</taxon>
        <taxon>Passeriformes</taxon>
        <taxon>Sylvioidea</taxon>
        <taxon>Zosteropidae</taxon>
        <taxon>Zosterops</taxon>
    </lineage>
</organism>
<dbReference type="InterPro" id="IPR043128">
    <property type="entry name" value="Rev_trsase/Diguanyl_cyclase"/>
</dbReference>
<dbReference type="GO" id="GO:0061630">
    <property type="term" value="F:ubiquitin protein ligase activity"/>
    <property type="evidence" value="ECO:0007669"/>
    <property type="project" value="TreeGrafter"/>
</dbReference>
<dbReference type="EMBL" id="SWJQ01001202">
    <property type="protein sequence ID" value="TRZ08938.1"/>
    <property type="molecule type" value="Genomic_DNA"/>
</dbReference>
<dbReference type="InterPro" id="IPR043502">
    <property type="entry name" value="DNA/RNA_pol_sf"/>
</dbReference>
<comment type="caution">
    <text evidence="2">The sequence shown here is derived from an EMBL/GenBank/DDBJ whole genome shotgun (WGS) entry which is preliminary data.</text>
</comment>